<dbReference type="Pfam" id="PF15364">
    <property type="entry name" value="PAXIP1_C"/>
    <property type="match status" value="1"/>
</dbReference>
<name>A0AAE0SR61_9BIVA</name>
<accession>A0AAE0SR61</accession>
<feature type="compositionally biased region" description="Polar residues" evidence="1">
    <location>
        <begin position="478"/>
        <end position="491"/>
    </location>
</feature>
<dbReference type="GO" id="GO:0033148">
    <property type="term" value="P:positive regulation of intracellular estrogen receptor signaling pathway"/>
    <property type="evidence" value="ECO:0007669"/>
    <property type="project" value="TreeGrafter"/>
</dbReference>
<keyword evidence="3" id="KW-1185">Reference proteome</keyword>
<feature type="compositionally biased region" description="Polar residues" evidence="1">
    <location>
        <begin position="211"/>
        <end position="229"/>
    </location>
</feature>
<dbReference type="PANTHER" id="PTHR28467">
    <property type="entry name" value="PAXIP1-ASSOCIATED GLUTAMATE-RICH PROTEIN 1"/>
    <property type="match status" value="1"/>
</dbReference>
<evidence type="ECO:0000313" key="3">
    <source>
        <dbReference type="Proteomes" id="UP001195483"/>
    </source>
</evidence>
<dbReference type="GO" id="GO:0030331">
    <property type="term" value="F:nuclear estrogen receptor binding"/>
    <property type="evidence" value="ECO:0007669"/>
    <property type="project" value="TreeGrafter"/>
</dbReference>
<dbReference type="PANTHER" id="PTHR28467:SF1">
    <property type="entry name" value="PAXIP1-ASSOCIATED GLUTAMATE-RICH PROTEIN 1"/>
    <property type="match status" value="1"/>
</dbReference>
<evidence type="ECO:0000256" key="1">
    <source>
        <dbReference type="SAM" id="MobiDB-lite"/>
    </source>
</evidence>
<feature type="compositionally biased region" description="Polar residues" evidence="1">
    <location>
        <begin position="580"/>
        <end position="613"/>
    </location>
</feature>
<sequence>MNRNVKLTNVSLNVIGDNDDWYVDCSDDEKYNPTHQPLGTWEPAPEDILDLFEKLQKNKVLELHWKCPGRLPPESENRDEENPKDIEMEQEKEEETKPLQPTEFDFDDDTSEPTAKLTPRRTPGSAPKTPKRVARMDKVLQDIMTQRKLNAAEREARKAKSPRAGQSQSRGRVRSPGSSQQTHPANKSTPVRFPFRESNSKSVEEKILDFSISSAESSRVPGTNTQGVQTPGRIPSVGLYTKSSTINRGFTGLSASAPPGRTVNHTPMGMQMNRGLAGMGSSKSPGFASVNDNSIPDSDVQSKSGNGIAHAGVNLQRKSPGEGISSGDTYNVTDPSKVEDKSIMSCMSTSPGQHSKAAGIGHLAEMSETNWVPDSCPAEPSDDSKTPATVGLVSESVATVKTALPGSSTASNQSVAFLPGSTIGRTQARTSSSLTNTPSRIPNSSAMVATPSRMSYTSVSSGSIIGPGRVPFVSDSSANLGTPSRVPNTSFAPRHAMSTPGRVPTSGNPTMQPTPSRVPVVSNTPRHASVPRRVAVSDEMTFASQPNRFPVTSSISATAPLGTEDNPLTSYIAEPPFGTVTDQNSQSKTKANNSVVPLQVVSQNPANSSSYSKPESVDHTVEMGQTEAQEKMCTS</sequence>
<dbReference type="InterPro" id="IPR028213">
    <property type="entry name" value="PA1"/>
</dbReference>
<feature type="region of interest" description="Disordered" evidence="1">
    <location>
        <begin position="478"/>
        <end position="525"/>
    </location>
</feature>
<dbReference type="AlphaFoldDB" id="A0AAE0SR61"/>
<feature type="compositionally biased region" description="Basic and acidic residues" evidence="1">
    <location>
        <begin position="194"/>
        <end position="208"/>
    </location>
</feature>
<reference evidence="2" key="2">
    <citation type="journal article" date="2021" name="Genome Biol. Evol.">
        <title>Developing a high-quality reference genome for a parasitic bivalve with doubly uniparental inheritance (Bivalvia: Unionida).</title>
        <authorList>
            <person name="Smith C.H."/>
        </authorList>
    </citation>
    <scope>NUCLEOTIDE SEQUENCE</scope>
    <source>
        <strain evidence="2">CHS0354</strain>
        <tissue evidence="2">Mantle</tissue>
    </source>
</reference>
<protein>
    <submittedName>
        <fullName evidence="2">Uncharacterized protein</fullName>
    </submittedName>
</protein>
<dbReference type="GO" id="GO:0044666">
    <property type="term" value="C:MLL3/4 complex"/>
    <property type="evidence" value="ECO:0007669"/>
    <property type="project" value="TreeGrafter"/>
</dbReference>
<dbReference type="GO" id="GO:1902808">
    <property type="term" value="P:positive regulation of cell cycle G1/S phase transition"/>
    <property type="evidence" value="ECO:0007669"/>
    <property type="project" value="TreeGrafter"/>
</dbReference>
<comment type="caution">
    <text evidence="2">The sequence shown here is derived from an EMBL/GenBank/DDBJ whole genome shotgun (WGS) entry which is preliminary data.</text>
</comment>
<feature type="compositionally biased region" description="Basic and acidic residues" evidence="1">
    <location>
        <begin position="73"/>
        <end position="97"/>
    </location>
</feature>
<dbReference type="Proteomes" id="UP001195483">
    <property type="component" value="Unassembled WGS sequence"/>
</dbReference>
<reference evidence="2" key="1">
    <citation type="journal article" date="2021" name="Genome Biol. Evol.">
        <title>A High-Quality Reference Genome for a Parasitic Bivalve with Doubly Uniparental Inheritance (Bivalvia: Unionida).</title>
        <authorList>
            <person name="Smith C.H."/>
        </authorList>
    </citation>
    <scope>NUCLEOTIDE SEQUENCE</scope>
    <source>
        <strain evidence="2">CHS0354</strain>
    </source>
</reference>
<dbReference type="EMBL" id="JAEAOA010000802">
    <property type="protein sequence ID" value="KAK3596547.1"/>
    <property type="molecule type" value="Genomic_DNA"/>
</dbReference>
<feature type="region of interest" description="Disordered" evidence="1">
    <location>
        <begin position="577"/>
        <end position="635"/>
    </location>
</feature>
<evidence type="ECO:0000313" key="2">
    <source>
        <dbReference type="EMBL" id="KAK3596547.1"/>
    </source>
</evidence>
<organism evidence="2 3">
    <name type="scientific">Potamilus streckersoni</name>
    <dbReference type="NCBI Taxonomy" id="2493646"/>
    <lineage>
        <taxon>Eukaryota</taxon>
        <taxon>Metazoa</taxon>
        <taxon>Spiralia</taxon>
        <taxon>Lophotrochozoa</taxon>
        <taxon>Mollusca</taxon>
        <taxon>Bivalvia</taxon>
        <taxon>Autobranchia</taxon>
        <taxon>Heteroconchia</taxon>
        <taxon>Palaeoheterodonta</taxon>
        <taxon>Unionida</taxon>
        <taxon>Unionoidea</taxon>
        <taxon>Unionidae</taxon>
        <taxon>Ambleminae</taxon>
        <taxon>Lampsilini</taxon>
        <taxon>Potamilus</taxon>
    </lineage>
</organism>
<proteinExistence type="predicted"/>
<feature type="region of interest" description="Disordered" evidence="1">
    <location>
        <begin position="67"/>
        <end position="236"/>
    </location>
</feature>
<feature type="compositionally biased region" description="Polar residues" evidence="1">
    <location>
        <begin position="505"/>
        <end position="525"/>
    </location>
</feature>
<gene>
    <name evidence="2" type="ORF">CHS0354_013231</name>
</gene>
<reference evidence="2" key="3">
    <citation type="submission" date="2023-05" db="EMBL/GenBank/DDBJ databases">
        <authorList>
            <person name="Smith C.H."/>
        </authorList>
    </citation>
    <scope>NUCLEOTIDE SEQUENCE</scope>
    <source>
        <strain evidence="2">CHS0354</strain>
        <tissue evidence="2">Mantle</tissue>
    </source>
</reference>
<feature type="compositionally biased region" description="Polar residues" evidence="1">
    <location>
        <begin position="164"/>
        <end position="189"/>
    </location>
</feature>